<feature type="transmembrane region" description="Helical" evidence="6">
    <location>
        <begin position="381"/>
        <end position="402"/>
    </location>
</feature>
<dbReference type="InterPro" id="IPR036259">
    <property type="entry name" value="MFS_trans_sf"/>
</dbReference>
<dbReference type="HOGENOM" id="CLU_001265_61_5_11"/>
<feature type="transmembrane region" description="Helical" evidence="6">
    <location>
        <begin position="91"/>
        <end position="115"/>
    </location>
</feature>
<dbReference type="AlphaFoldDB" id="D1A752"/>
<evidence type="ECO:0000256" key="3">
    <source>
        <dbReference type="ARBA" id="ARBA00022692"/>
    </source>
</evidence>
<evidence type="ECO:0000256" key="6">
    <source>
        <dbReference type="SAM" id="Phobius"/>
    </source>
</evidence>
<evidence type="ECO:0000256" key="5">
    <source>
        <dbReference type="ARBA" id="ARBA00023136"/>
    </source>
</evidence>
<sequence>MASHATQPAVRTGTGGDARRPAALWLPALFLLAFSFGTDDMVIAGILPDIARDLAVSVPLSGQLVTVFAVAYALGAPPAALLTARLPRRTVLVAAAGVFVVANLAAAAAPAYGALLAARAVAGLAAATASPVAFAVAAAAAPEGRQGRYLAVVGAGLTTSLVAGVPVGAWLGEALGWRATMLFVAALAAVAGTALAVTLPPLPGGAAGRLRDRLAPLGRRRTLIGLTAMVPAGAGGMMPYVYLTEVAGRLGEVRGAGVAPLITVVGAAGVAGSLAGGRAVDALGARRALLLFASGMLAAPALMLAFALAGGPYPRPVVAVLYLLYGLAAWGIGPAVQAWLIERDGGAAAGELIALNNSAMFLGFSLAGGIGGLALQAGGAAAVPAAAAGCLIVSLALFGTAFTGSRRKEE</sequence>
<gene>
    <name evidence="8" type="ordered locus">Tcur_4736</name>
</gene>
<dbReference type="InterPro" id="IPR020846">
    <property type="entry name" value="MFS_dom"/>
</dbReference>
<feature type="domain" description="Major facilitator superfamily (MFS) profile" evidence="7">
    <location>
        <begin position="25"/>
        <end position="408"/>
    </location>
</feature>
<dbReference type="GO" id="GO:0022857">
    <property type="term" value="F:transmembrane transporter activity"/>
    <property type="evidence" value="ECO:0007669"/>
    <property type="project" value="InterPro"/>
</dbReference>
<feature type="transmembrane region" description="Helical" evidence="6">
    <location>
        <begin position="149"/>
        <end position="171"/>
    </location>
</feature>
<dbReference type="PANTHER" id="PTHR43124:SF10">
    <property type="entry name" value="PURINE EFFLUX PUMP PBUE"/>
    <property type="match status" value="1"/>
</dbReference>
<dbReference type="InterPro" id="IPR011701">
    <property type="entry name" value="MFS"/>
</dbReference>
<evidence type="ECO:0000259" key="7">
    <source>
        <dbReference type="PROSITE" id="PS50850"/>
    </source>
</evidence>
<dbReference type="GO" id="GO:0005886">
    <property type="term" value="C:plasma membrane"/>
    <property type="evidence" value="ECO:0007669"/>
    <property type="project" value="UniProtKB-SubCell"/>
</dbReference>
<dbReference type="SUPFAM" id="SSF103473">
    <property type="entry name" value="MFS general substrate transporter"/>
    <property type="match status" value="1"/>
</dbReference>
<feature type="transmembrane region" description="Helical" evidence="6">
    <location>
        <begin position="353"/>
        <end position="375"/>
    </location>
</feature>
<evidence type="ECO:0000313" key="8">
    <source>
        <dbReference type="EMBL" id="ACZ00258.1"/>
    </source>
</evidence>
<dbReference type="eggNOG" id="COG2814">
    <property type="taxonomic scope" value="Bacteria"/>
</dbReference>
<feature type="transmembrane region" description="Helical" evidence="6">
    <location>
        <begin position="223"/>
        <end position="243"/>
    </location>
</feature>
<dbReference type="EMBL" id="CP001738">
    <property type="protein sequence ID" value="ACZ00258.1"/>
    <property type="molecule type" value="Genomic_DNA"/>
</dbReference>
<protein>
    <submittedName>
        <fullName evidence="8">Major facilitator superfamily MFS_1</fullName>
    </submittedName>
</protein>
<feature type="transmembrane region" description="Helical" evidence="6">
    <location>
        <begin position="60"/>
        <end position="84"/>
    </location>
</feature>
<keyword evidence="4 6" id="KW-1133">Transmembrane helix</keyword>
<feature type="transmembrane region" description="Helical" evidence="6">
    <location>
        <begin position="24"/>
        <end position="48"/>
    </location>
</feature>
<evidence type="ECO:0000256" key="1">
    <source>
        <dbReference type="ARBA" id="ARBA00004651"/>
    </source>
</evidence>
<dbReference type="KEGG" id="tcu:Tcur_4736"/>
<feature type="transmembrane region" description="Helical" evidence="6">
    <location>
        <begin position="320"/>
        <end position="341"/>
    </location>
</feature>
<keyword evidence="5 6" id="KW-0472">Membrane</keyword>
<dbReference type="InterPro" id="IPR050189">
    <property type="entry name" value="MFS_Efflux_Transporters"/>
</dbReference>
<feature type="transmembrane region" description="Helical" evidence="6">
    <location>
        <begin position="121"/>
        <end position="142"/>
    </location>
</feature>
<name>D1A752_THECD</name>
<comment type="subcellular location">
    <subcellularLocation>
        <location evidence="1">Cell membrane</location>
        <topology evidence="1">Multi-pass membrane protein</topology>
    </subcellularLocation>
</comment>
<keyword evidence="3 6" id="KW-0812">Transmembrane</keyword>
<keyword evidence="2" id="KW-1003">Cell membrane</keyword>
<evidence type="ECO:0000256" key="2">
    <source>
        <dbReference type="ARBA" id="ARBA00022475"/>
    </source>
</evidence>
<accession>D1A752</accession>
<dbReference type="OrthoDB" id="3697899at2"/>
<proteinExistence type="predicted"/>
<dbReference type="PROSITE" id="PS50850">
    <property type="entry name" value="MFS"/>
    <property type="match status" value="1"/>
</dbReference>
<organism evidence="8 9">
    <name type="scientific">Thermomonospora curvata (strain ATCC 19995 / DSM 43183 / JCM 3096 / KCTC 9072 / NBRC 15933 / NCIMB 10081 / Henssen B9)</name>
    <dbReference type="NCBI Taxonomy" id="471852"/>
    <lineage>
        <taxon>Bacteria</taxon>
        <taxon>Bacillati</taxon>
        <taxon>Actinomycetota</taxon>
        <taxon>Actinomycetes</taxon>
        <taxon>Streptosporangiales</taxon>
        <taxon>Thermomonosporaceae</taxon>
        <taxon>Thermomonospora</taxon>
    </lineage>
</organism>
<dbReference type="Proteomes" id="UP000001918">
    <property type="component" value="Chromosome"/>
</dbReference>
<evidence type="ECO:0000313" key="9">
    <source>
        <dbReference type="Proteomes" id="UP000001918"/>
    </source>
</evidence>
<dbReference type="STRING" id="471852.Tcur_4736"/>
<feature type="transmembrane region" description="Helical" evidence="6">
    <location>
        <begin position="177"/>
        <end position="202"/>
    </location>
</feature>
<keyword evidence="9" id="KW-1185">Reference proteome</keyword>
<dbReference type="PANTHER" id="PTHR43124">
    <property type="entry name" value="PURINE EFFLUX PUMP PBUE"/>
    <property type="match status" value="1"/>
</dbReference>
<reference evidence="8 9" key="1">
    <citation type="journal article" date="2011" name="Stand. Genomic Sci.">
        <title>Complete genome sequence of Thermomonospora curvata type strain (B9).</title>
        <authorList>
            <person name="Chertkov O."/>
            <person name="Sikorski J."/>
            <person name="Nolan M."/>
            <person name="Lapidus A."/>
            <person name="Lucas S."/>
            <person name="Del Rio T.G."/>
            <person name="Tice H."/>
            <person name="Cheng J.F."/>
            <person name="Goodwin L."/>
            <person name="Pitluck S."/>
            <person name="Liolios K."/>
            <person name="Ivanova N."/>
            <person name="Mavromatis K."/>
            <person name="Mikhailova N."/>
            <person name="Ovchinnikova G."/>
            <person name="Pati A."/>
            <person name="Chen A."/>
            <person name="Palaniappan K."/>
            <person name="Djao O.D."/>
            <person name="Land M."/>
            <person name="Hauser L."/>
            <person name="Chang Y.J."/>
            <person name="Jeffries C.D."/>
            <person name="Brettin T."/>
            <person name="Han C."/>
            <person name="Detter J.C."/>
            <person name="Rohde M."/>
            <person name="Goker M."/>
            <person name="Woyke T."/>
            <person name="Bristow J."/>
            <person name="Eisen J.A."/>
            <person name="Markowitz V."/>
            <person name="Hugenholtz P."/>
            <person name="Klenk H.P."/>
            <person name="Kyrpides N.C."/>
        </authorList>
    </citation>
    <scope>NUCLEOTIDE SEQUENCE [LARGE SCALE GENOMIC DNA]</scope>
    <source>
        <strain evidence="9">ATCC 19995 / DSM 43183 / JCM 3096 / KCTC 9072 / NBRC 15933 / NCIMB 10081 / Henssen B9</strain>
    </source>
</reference>
<evidence type="ECO:0000256" key="4">
    <source>
        <dbReference type="ARBA" id="ARBA00022989"/>
    </source>
</evidence>
<dbReference type="Gene3D" id="1.20.1250.20">
    <property type="entry name" value="MFS general substrate transporter like domains"/>
    <property type="match status" value="1"/>
</dbReference>
<feature type="transmembrane region" description="Helical" evidence="6">
    <location>
        <begin position="255"/>
        <end position="276"/>
    </location>
</feature>
<feature type="transmembrane region" description="Helical" evidence="6">
    <location>
        <begin position="288"/>
        <end position="308"/>
    </location>
</feature>
<dbReference type="Pfam" id="PF07690">
    <property type="entry name" value="MFS_1"/>
    <property type="match status" value="1"/>
</dbReference>